<feature type="repeat" description="TPR" evidence="1">
    <location>
        <begin position="204"/>
        <end position="237"/>
    </location>
</feature>
<keyword evidence="5" id="KW-1185">Reference proteome</keyword>
<proteinExistence type="predicted"/>
<feature type="repeat" description="TPR" evidence="1">
    <location>
        <begin position="124"/>
        <end position="157"/>
    </location>
</feature>
<dbReference type="InterPro" id="IPR011990">
    <property type="entry name" value="TPR-like_helical_dom_sf"/>
</dbReference>
<dbReference type="Pfam" id="PF13181">
    <property type="entry name" value="TPR_8"/>
    <property type="match status" value="2"/>
</dbReference>
<feature type="repeat" description="TPR" evidence="1">
    <location>
        <begin position="164"/>
        <end position="197"/>
    </location>
</feature>
<dbReference type="InterPro" id="IPR019734">
    <property type="entry name" value="TPR_rpt"/>
</dbReference>
<feature type="chain" id="PRO_5046525624" evidence="3">
    <location>
        <begin position="21"/>
        <end position="337"/>
    </location>
</feature>
<keyword evidence="1" id="KW-0802">TPR repeat</keyword>
<dbReference type="Pfam" id="PF13424">
    <property type="entry name" value="TPR_12"/>
    <property type="match status" value="1"/>
</dbReference>
<dbReference type="SUPFAM" id="SSF48452">
    <property type="entry name" value="TPR-like"/>
    <property type="match status" value="1"/>
</dbReference>
<gene>
    <name evidence="4" type="ORF">NEA10_09660</name>
</gene>
<evidence type="ECO:0000313" key="5">
    <source>
        <dbReference type="Proteomes" id="UP001056708"/>
    </source>
</evidence>
<dbReference type="PROSITE" id="PS50005">
    <property type="entry name" value="TPR"/>
    <property type="match status" value="5"/>
</dbReference>
<dbReference type="SMART" id="SM00028">
    <property type="entry name" value="TPR"/>
    <property type="match status" value="6"/>
</dbReference>
<feature type="repeat" description="TPR" evidence="1">
    <location>
        <begin position="44"/>
        <end position="77"/>
    </location>
</feature>
<feature type="signal peptide" evidence="3">
    <location>
        <begin position="1"/>
        <end position="20"/>
    </location>
</feature>
<dbReference type="Gene3D" id="1.25.40.10">
    <property type="entry name" value="Tetratricopeptide repeat domain"/>
    <property type="match status" value="2"/>
</dbReference>
<organism evidence="4 5">
    <name type="scientific">Phormidium yuhuli AB48</name>
    <dbReference type="NCBI Taxonomy" id="2940671"/>
    <lineage>
        <taxon>Bacteria</taxon>
        <taxon>Bacillati</taxon>
        <taxon>Cyanobacteriota</taxon>
        <taxon>Cyanophyceae</taxon>
        <taxon>Oscillatoriophycideae</taxon>
        <taxon>Oscillatoriales</taxon>
        <taxon>Oscillatoriaceae</taxon>
        <taxon>Phormidium</taxon>
        <taxon>Phormidium yuhuli</taxon>
    </lineage>
</organism>
<evidence type="ECO:0000313" key="4">
    <source>
        <dbReference type="EMBL" id="USR92958.1"/>
    </source>
</evidence>
<feature type="region of interest" description="Disordered" evidence="2">
    <location>
        <begin position="25"/>
        <end position="54"/>
    </location>
</feature>
<evidence type="ECO:0000256" key="1">
    <source>
        <dbReference type="PROSITE-ProRule" id="PRU00339"/>
    </source>
</evidence>
<dbReference type="PANTHER" id="PTHR10098">
    <property type="entry name" value="RAPSYN-RELATED"/>
    <property type="match status" value="1"/>
</dbReference>
<name>A0ABY5AY10_9CYAN</name>
<feature type="repeat" description="TPR" evidence="1">
    <location>
        <begin position="84"/>
        <end position="117"/>
    </location>
</feature>
<protein>
    <submittedName>
        <fullName evidence="4">Tetratricopeptide repeat protein</fullName>
    </submittedName>
</protein>
<evidence type="ECO:0000256" key="2">
    <source>
        <dbReference type="SAM" id="MobiDB-lite"/>
    </source>
</evidence>
<evidence type="ECO:0000256" key="3">
    <source>
        <dbReference type="SAM" id="SignalP"/>
    </source>
</evidence>
<keyword evidence="3" id="KW-0732">Signal</keyword>
<accession>A0ABY5AY10</accession>
<dbReference type="Proteomes" id="UP001056708">
    <property type="component" value="Chromosome"/>
</dbReference>
<reference evidence="4" key="1">
    <citation type="submission" date="2022-06" db="EMBL/GenBank/DDBJ databases">
        <title>Genome sequence of Phormidium yuhuli AB48 isolated from an industrial photobioreactor environment.</title>
        <authorList>
            <person name="Qiu Y."/>
            <person name="Noonan A.J.C."/>
            <person name="Dofher K."/>
            <person name="Koch M."/>
            <person name="Kieft B."/>
            <person name="Lin X."/>
            <person name="Ziels R.M."/>
            <person name="Hallam S.J."/>
        </authorList>
    </citation>
    <scope>NUCLEOTIDE SEQUENCE</scope>
    <source>
        <strain evidence="4">AB48</strain>
    </source>
</reference>
<dbReference type="RefSeq" id="WP_252665133.1">
    <property type="nucleotide sequence ID" value="NZ_CP098611.1"/>
</dbReference>
<dbReference type="EMBL" id="CP098611">
    <property type="protein sequence ID" value="USR92958.1"/>
    <property type="molecule type" value="Genomic_DNA"/>
</dbReference>
<sequence length="337" mass="38176">MTRIPLLLVLGLLIPAPLLSQTVQERDSGVRIERNRETSPRREADDLLHKGRQQRDEGNYEEAIALWQQALELYTQMYDWGAMTHLYTQLGSAYAQLDNLRQAQQMFEAQVSLTRRRDNRRALMAGLNNLGTVLLRRGQLDAAQTHFEEALALATESNVIRVLGLTYSNLGLLEASRGNHRQAISLYEQALQYRIQARDVSGQANTFNHLGDAYWALDDYENAIANYGAALRQVEGRESQFENYLRAIDGLATAHQSVGRYLRAQELLEARLERVRERGDLRQEMRSLEALAQLHLAAGERREAIRLYSGAIALAEQLEDIRAVSALENALSPLIRP</sequence>
<dbReference type="Pfam" id="PF13176">
    <property type="entry name" value="TPR_7"/>
    <property type="match status" value="1"/>
</dbReference>